<dbReference type="RefSeq" id="YP_004678947.1">
    <property type="nucleotide sequence ID" value="NC_000852.5"/>
</dbReference>
<keyword evidence="1" id="KW-0812">Transmembrane</keyword>
<reference evidence="2 3" key="8">
    <citation type="journal article" date="2010" name="J. Virol.">
        <title>Microarray analysis of Paramecium bursaria chlorella virus 1 transcription.</title>
        <authorList>
            <person name="Yanai-Balser G.M."/>
            <person name="Duncan G.A."/>
            <person name="Eudy J.D."/>
            <person name="Wang D."/>
            <person name="Li X."/>
            <person name="Agarkova I.V."/>
            <person name="Dunigan D.D."/>
            <person name="Van Etten J.L."/>
        </authorList>
    </citation>
    <scope>NUCLEOTIDE SEQUENCE [LARGE SCALE GENOMIC DNA]</scope>
</reference>
<keyword evidence="3" id="KW-1185">Reference proteome</keyword>
<dbReference type="KEGG" id="vg:10971111"/>
<dbReference type="Proteomes" id="UP000000862">
    <property type="component" value="Segment"/>
</dbReference>
<name>F8TU31_PBCV1</name>
<evidence type="ECO:0008006" key="4">
    <source>
        <dbReference type="Google" id="ProtNLM"/>
    </source>
</evidence>
<reference evidence="2 3" key="6">
    <citation type="journal article" date="1999" name="Virology">
        <title>Chlorella virus PBCV-1 encodes a functional homospermidine synthase.</title>
        <authorList>
            <person name="Kaiser A."/>
            <person name="Vollmert M."/>
            <person name="Tholl D."/>
            <person name="Graves M.V."/>
            <person name="Gurnon J.R."/>
            <person name="Xing W."/>
            <person name="Lisec A.D."/>
            <person name="Nickerson K.W."/>
            <person name="Van Etten J.L."/>
        </authorList>
    </citation>
    <scope>NUCLEOTIDE SEQUENCE [LARGE SCALE GENOMIC DNA]</scope>
</reference>
<evidence type="ECO:0000313" key="3">
    <source>
        <dbReference type="Proteomes" id="UP000000862"/>
    </source>
</evidence>
<reference evidence="2 3" key="4">
    <citation type="journal article" date="1996" name="Virology">
        <title>Analysis of 76 kb of the chlorella virus PBCV-1 330-kb genome: map positions 182 to 258.</title>
        <authorList>
            <person name="Kutish G.F."/>
            <person name="Li Y."/>
            <person name="Lu Z."/>
            <person name="Furuta M."/>
            <person name="Rock D.L."/>
            <person name="Van Etten J.L."/>
        </authorList>
    </citation>
    <scope>NUCLEOTIDE SEQUENCE [LARGE SCALE GENOMIC DNA]</scope>
</reference>
<sequence>MHKVTIAVSVAILFVMLYIVMNRKCNKCKSCTLNCNCGSK</sequence>
<proteinExistence type="predicted"/>
<protein>
    <recommendedName>
        <fullName evidence="4">FeoB-associated Cys-rich membrane protein</fullName>
    </recommendedName>
</protein>
<reference evidence="2 3" key="7">
    <citation type="journal article" date="2000" name="Virology">
        <title>Characterization of a beta-1,3-glucanase encoded by chlorella virus PBCV-1.</title>
        <authorList>
            <person name="Sun L."/>
            <person name="Gurnon J.R."/>
            <person name="Adams B.J."/>
            <person name="Graves M.V."/>
            <person name="Van Etten J.L."/>
        </authorList>
    </citation>
    <scope>NUCLEOTIDE SEQUENCE [LARGE SCALE GENOMIC DNA]</scope>
</reference>
<feature type="transmembrane region" description="Helical" evidence="1">
    <location>
        <begin position="6"/>
        <end position="21"/>
    </location>
</feature>
<keyword evidence="1" id="KW-0472">Membrane</keyword>
<reference evidence="2 3" key="3">
    <citation type="journal article" date="1996" name="Virology">
        <title>Analysis of 94 kb of the chlorella virus PBCV-1 330-kb genome: map positions 88 to 182.</title>
        <authorList>
            <person name="Lu Z."/>
            <person name="Li Y."/>
            <person name="Que Q."/>
            <person name="Kutish G.F."/>
            <person name="Rock D.L."/>
            <person name="Van Etten J.L."/>
        </authorList>
    </citation>
    <scope>NUCLEOTIDE SEQUENCE [LARGE SCALE GENOMIC DNA]</scope>
</reference>
<reference evidence="2 3" key="5">
    <citation type="journal article" date="1997" name="Virology">
        <title>Analysis of 74 kb of DNA located at the right end of the 330-kb chlorella virus PBCV-1 genome.</title>
        <authorList>
            <person name="Li Y."/>
            <person name="Lu Z."/>
            <person name="Sun L."/>
            <person name="Ropp S."/>
            <person name="Kutish G.F."/>
            <person name="Rock D.L."/>
            <person name="Van Etten J.L."/>
        </authorList>
    </citation>
    <scope>NUCLEOTIDE SEQUENCE [LARGE SCALE GENOMIC DNA]</scope>
</reference>
<organismHost>
    <name type="scientific">Chlorella</name>
    <dbReference type="NCBI Taxonomy" id="3071"/>
</organismHost>
<reference evidence="2 3" key="2">
    <citation type="journal article" date="1995" name="Virology">
        <title>Analysis of 43 kb of the Chlorella virus PBCV-1 330-kb genome: map positions 45 to 88.</title>
        <authorList>
            <person name="Li Y."/>
            <person name="Lu Z."/>
            <person name="Burbank D.E."/>
            <person name="Kutish G.F."/>
            <person name="Rock D.L."/>
            <person name="Van Etten J.L."/>
        </authorList>
    </citation>
    <scope>NUCLEOTIDE SEQUENCE [LARGE SCALE GENOMIC DNA]</scope>
</reference>
<keyword evidence="1" id="KW-1133">Transmembrane helix</keyword>
<reference evidence="2 3" key="1">
    <citation type="journal article" date="1995" name="Virology">
        <title>Analysis of 45 kb of DNA located at the left end of the chlorella virus PBCV-1 genome.</title>
        <authorList>
            <person name="Lu Z."/>
            <person name="Li Y."/>
            <person name="Zhang Y."/>
            <person name="Kutish G.F."/>
            <person name="Rock D.L."/>
            <person name="Van Etten J.L."/>
        </authorList>
    </citation>
    <scope>NUCLEOTIDE SEQUENCE [LARGE SCALE GENOMIC DNA]</scope>
</reference>
<dbReference type="EMBL" id="JF411744">
    <property type="protein sequence ID" value="AEI70092.1"/>
    <property type="molecule type" value="Genomic_DNA"/>
</dbReference>
<evidence type="ECO:0000313" key="2">
    <source>
        <dbReference type="EMBL" id="AEI70092.1"/>
    </source>
</evidence>
<evidence type="ECO:0000256" key="1">
    <source>
        <dbReference type="SAM" id="Phobius"/>
    </source>
</evidence>
<dbReference type="GeneID" id="10971111"/>
<gene>
    <name evidence="2" type="primary">A395aL</name>
</gene>
<accession>F8TU31</accession>
<organism evidence="2 3">
    <name type="scientific">Paramecium bursaria Chlorella virus 1</name>
    <name type="common">PBCV-1</name>
    <dbReference type="NCBI Taxonomy" id="10506"/>
    <lineage>
        <taxon>Viruses</taxon>
        <taxon>Varidnaviria</taxon>
        <taxon>Bamfordvirae</taxon>
        <taxon>Nucleocytoviricota</taxon>
        <taxon>Megaviricetes</taxon>
        <taxon>Algavirales</taxon>
        <taxon>Phycodnaviridae</taxon>
        <taxon>Chlorovirus</taxon>
        <taxon>Chlorovirus vanettense</taxon>
    </lineage>
</organism>